<comment type="caution">
    <text evidence="1">The sequence shown here is derived from an EMBL/GenBank/DDBJ whole genome shotgun (WGS) entry which is preliminary data.</text>
</comment>
<evidence type="ECO:0000313" key="1">
    <source>
        <dbReference type="EMBL" id="POG71109.1"/>
    </source>
</evidence>
<proteinExistence type="predicted"/>
<name>A0A2P4Q0F1_RHIID</name>
<gene>
    <name evidence="1" type="ORF">GLOIN_2v1610015</name>
</gene>
<dbReference type="Proteomes" id="UP000018888">
    <property type="component" value="Unassembled WGS sequence"/>
</dbReference>
<protein>
    <submittedName>
        <fullName evidence="1">Uncharacterized protein</fullName>
    </submittedName>
</protein>
<reference evidence="1 2" key="1">
    <citation type="journal article" date="2013" name="Proc. Natl. Acad. Sci. U.S.A.">
        <title>Genome of an arbuscular mycorrhizal fungus provides insight into the oldest plant symbiosis.</title>
        <authorList>
            <person name="Tisserant E."/>
            <person name="Malbreil M."/>
            <person name="Kuo A."/>
            <person name="Kohler A."/>
            <person name="Symeonidi A."/>
            <person name="Balestrini R."/>
            <person name="Charron P."/>
            <person name="Duensing N."/>
            <person name="Frei Dit Frey N."/>
            <person name="Gianinazzi-Pearson V."/>
            <person name="Gilbert L.B."/>
            <person name="Handa Y."/>
            <person name="Herr J.R."/>
            <person name="Hijri M."/>
            <person name="Koul R."/>
            <person name="Kawaguchi M."/>
            <person name="Krajinski F."/>
            <person name="Lammers P.J."/>
            <person name="Masclaux F.G."/>
            <person name="Murat C."/>
            <person name="Morin E."/>
            <person name="Ndikumana S."/>
            <person name="Pagni M."/>
            <person name="Petitpierre D."/>
            <person name="Requena N."/>
            <person name="Rosikiewicz P."/>
            <person name="Riley R."/>
            <person name="Saito K."/>
            <person name="San Clemente H."/>
            <person name="Shapiro H."/>
            <person name="van Tuinen D."/>
            <person name="Becard G."/>
            <person name="Bonfante P."/>
            <person name="Paszkowski U."/>
            <person name="Shachar-Hill Y.Y."/>
            <person name="Tuskan G.A."/>
            <person name="Young P.W."/>
            <person name="Sanders I.R."/>
            <person name="Henrissat B."/>
            <person name="Rensing S.A."/>
            <person name="Grigoriev I.V."/>
            <person name="Corradi N."/>
            <person name="Roux C."/>
            <person name="Martin F."/>
        </authorList>
    </citation>
    <scope>NUCLEOTIDE SEQUENCE [LARGE SCALE GENOMIC DNA]</scope>
    <source>
        <strain evidence="1 2">DAOM 197198</strain>
    </source>
</reference>
<keyword evidence="2" id="KW-1185">Reference proteome</keyword>
<evidence type="ECO:0000313" key="2">
    <source>
        <dbReference type="Proteomes" id="UP000018888"/>
    </source>
</evidence>
<accession>A0A2P4Q0F1</accession>
<dbReference type="EMBL" id="AUPC02000112">
    <property type="protein sequence ID" value="POG71109.1"/>
    <property type="molecule type" value="Genomic_DNA"/>
</dbReference>
<organism evidence="1 2">
    <name type="scientific">Rhizophagus irregularis (strain DAOM 181602 / DAOM 197198 / MUCL 43194)</name>
    <name type="common">Arbuscular mycorrhizal fungus</name>
    <name type="synonym">Glomus intraradices</name>
    <dbReference type="NCBI Taxonomy" id="747089"/>
    <lineage>
        <taxon>Eukaryota</taxon>
        <taxon>Fungi</taxon>
        <taxon>Fungi incertae sedis</taxon>
        <taxon>Mucoromycota</taxon>
        <taxon>Glomeromycotina</taxon>
        <taxon>Glomeromycetes</taxon>
        <taxon>Glomerales</taxon>
        <taxon>Glomeraceae</taxon>
        <taxon>Rhizophagus</taxon>
    </lineage>
</organism>
<dbReference type="AlphaFoldDB" id="A0A2P4Q0F1"/>
<reference evidence="1 2" key="2">
    <citation type="journal article" date="2018" name="New Phytol.">
        <title>High intraspecific genome diversity in the model arbuscular mycorrhizal symbiont Rhizophagus irregularis.</title>
        <authorList>
            <person name="Chen E.C.H."/>
            <person name="Morin E."/>
            <person name="Beaudet D."/>
            <person name="Noel J."/>
            <person name="Yildirir G."/>
            <person name="Ndikumana S."/>
            <person name="Charron P."/>
            <person name="St-Onge C."/>
            <person name="Giorgi J."/>
            <person name="Kruger M."/>
            <person name="Marton T."/>
            <person name="Ropars J."/>
            <person name="Grigoriev I.V."/>
            <person name="Hainaut M."/>
            <person name="Henrissat B."/>
            <person name="Roux C."/>
            <person name="Martin F."/>
            <person name="Corradi N."/>
        </authorList>
    </citation>
    <scope>NUCLEOTIDE SEQUENCE [LARGE SCALE GENOMIC DNA]</scope>
    <source>
        <strain evidence="1 2">DAOM 197198</strain>
    </source>
</reference>
<sequence>MIKSAASTRSLRSKSIFKIKESLKIINLKVTLSMVQVIKRLNQLKTKITVYATIELELDIDMNFKQTNDDEYITSEIDFDI</sequence>